<organism evidence="3 4">
    <name type="scientific">Marinoscillum furvescens DSM 4134</name>
    <dbReference type="NCBI Taxonomy" id="1122208"/>
    <lineage>
        <taxon>Bacteria</taxon>
        <taxon>Pseudomonadati</taxon>
        <taxon>Bacteroidota</taxon>
        <taxon>Cytophagia</taxon>
        <taxon>Cytophagales</taxon>
        <taxon>Reichenbachiellaceae</taxon>
        <taxon>Marinoscillum</taxon>
    </lineage>
</organism>
<feature type="signal peptide" evidence="1">
    <location>
        <begin position="1"/>
        <end position="18"/>
    </location>
</feature>
<evidence type="ECO:0000256" key="1">
    <source>
        <dbReference type="SAM" id="SignalP"/>
    </source>
</evidence>
<dbReference type="SUPFAM" id="SSF49373">
    <property type="entry name" value="Invasin/intimin cell-adhesion fragments"/>
    <property type="match status" value="3"/>
</dbReference>
<feature type="chain" id="PRO_5017584951" evidence="1">
    <location>
        <begin position="19"/>
        <end position="1193"/>
    </location>
</feature>
<dbReference type="InterPro" id="IPR026444">
    <property type="entry name" value="Secre_tail"/>
</dbReference>
<dbReference type="InterPro" id="IPR008964">
    <property type="entry name" value="Invasin/intimin_cell_adhesion"/>
</dbReference>
<name>A0A3D9L5F7_MARFU</name>
<dbReference type="PANTHER" id="PTHR23019">
    <property type="entry name" value="NUCLEAR PORE MEMBRANE GLYCOPROTEIN GP210-RELATED"/>
    <property type="match status" value="1"/>
</dbReference>
<feature type="domain" description="BIG2" evidence="2">
    <location>
        <begin position="1028"/>
        <end position="1104"/>
    </location>
</feature>
<dbReference type="Pfam" id="PF02368">
    <property type="entry name" value="Big_2"/>
    <property type="match status" value="3"/>
</dbReference>
<comment type="caution">
    <text evidence="3">The sequence shown here is derived from an EMBL/GenBank/DDBJ whole genome shotgun (WGS) entry which is preliminary data.</text>
</comment>
<accession>A0A3D9L5F7</accession>
<keyword evidence="1" id="KW-0732">Signal</keyword>
<dbReference type="Gene3D" id="2.60.40.1080">
    <property type="match status" value="3"/>
</dbReference>
<keyword evidence="4" id="KW-1185">Reference proteome</keyword>
<evidence type="ECO:0000313" key="3">
    <source>
        <dbReference type="EMBL" id="REE00180.1"/>
    </source>
</evidence>
<dbReference type="InterPro" id="IPR045197">
    <property type="entry name" value="NUP210-like"/>
</dbReference>
<dbReference type="Pfam" id="PF18962">
    <property type="entry name" value="Por_Secre_tail"/>
    <property type="match status" value="1"/>
</dbReference>
<dbReference type="SMART" id="SM00635">
    <property type="entry name" value="BID_2"/>
    <property type="match status" value="3"/>
</dbReference>
<dbReference type="PANTHER" id="PTHR23019:SF0">
    <property type="entry name" value="NUCLEAR PORE MEMBRANE GLYCOPROTEIN 210"/>
    <property type="match status" value="1"/>
</dbReference>
<dbReference type="EMBL" id="QREG01000006">
    <property type="protein sequence ID" value="REE00180.1"/>
    <property type="molecule type" value="Genomic_DNA"/>
</dbReference>
<dbReference type="NCBIfam" id="TIGR04183">
    <property type="entry name" value="Por_Secre_tail"/>
    <property type="match status" value="1"/>
</dbReference>
<gene>
    <name evidence="3" type="ORF">C7460_106119</name>
</gene>
<dbReference type="Proteomes" id="UP000256779">
    <property type="component" value="Unassembled WGS sequence"/>
</dbReference>
<evidence type="ECO:0000259" key="2">
    <source>
        <dbReference type="SMART" id="SM00635"/>
    </source>
</evidence>
<protein>
    <submittedName>
        <fullName evidence="3">Putative secreted protein (Por secretion system target)</fullName>
    </submittedName>
</protein>
<sequence length="1193" mass="127690">MKKLLLLITLLYSGLTYAQQKIVDKSTTSGSVSYLVAEPDDSRMVFKGPGNTFNFVDLQKLSITSTSYSTFTEEERAGNIIFGRGELTNEASDLTFVTTTEAHHLDYYKTGANWPRIFVQASGGAYFGSGRFDPDNAGRDFIRLSSDLTTVTRPFNNVPDDGVDLINKNIYQVQMVPFGNNQILVKAKRTASDEEYFAWDDTNNTLTQLTDVDHTDTDEAHPTNWPLAKAYGQSVIFYYKGQLYSSDGTANGTVAIDSVALTDKQAIGGADSYALYGSEKDGDSELYLYAEGVLTKIDLNASGSSSPTDFVSNGNLMMFIADDGTGYEPYLSDGTTAGTKKLADLNPEGASMTPSGAYNQHNIIPAGDGFVFGANNGTSSQLYFTDGSNIVSLNNHVDYNGYAANAREALTATAAFVYFADQQGNIYSVAIPDNIYTANGWTNNAPVAGQSLYFNADFTFTSDLSIHSAHIPEGVTVTVPAGVTLEITSILHSKGTLNVEEGGTLFYEEPVNTLELQALVNDIDVFLAEAQTGTEPGQYPAAALTQLSDSLSKAKTVIETADNAKAVNTMADNLHTTYIDVRWQEVQQEYVYKNNLKVVVGDVKQAQIRNLLTSKKQVDYLLLGMREAHMMGIRINIFANGFNPNPEMFDYLYEQAVAHGFKIFANPAEWAGGQRIACDMFDGKFCDVKDDPAKTEKLINRVKEFASQYKCDWINAFNEDGAPGKTWSVAQFNEIYSSLYGNVNGAELIGACTWGIPAGIQALNKTNIKDYVTVATTHNLGFNHDKWDDFIAAAGDLPVWDSETNAHDKYGTGTRLEVAVAAGVDGMVFYDNWRMVNLTNGSLGGRALELRDIYSQPKVEVTSITISGDEQVAISQSTTLTATIAPENHTNKSLTWTSSDEDVATVDANGVVTGQGLGEATITATATDGSGVSGTHTITVGPLLVQSIEVAGEATMQHGASQTLTASVSPENASDASVTWSSSSETVASVNAEGVVTANAVGTVTITATANDGSGTTGSLDITIEPILITDITLSGDAEMDANSTQTLTAEVLPANASLTTLSWSSSSEVVATVNDQGEVSALSGGNVTITATATDGSEVSGTFDLTVLEVLASAYQQAFVVFPNPSYGQFEVGAPNGEKNLSYHVYNAAGQLVQAGKVPDSGKIRLAENAKGIFNLVISTTHQSFSRRLIVH</sequence>
<dbReference type="InterPro" id="IPR017853">
    <property type="entry name" value="GH"/>
</dbReference>
<dbReference type="AlphaFoldDB" id="A0A3D9L5F7"/>
<dbReference type="InterPro" id="IPR003343">
    <property type="entry name" value="Big_2"/>
</dbReference>
<dbReference type="SUPFAM" id="SSF51445">
    <property type="entry name" value="(Trans)glycosidases"/>
    <property type="match status" value="1"/>
</dbReference>
<dbReference type="RefSeq" id="WP_115867700.1">
    <property type="nucleotide sequence ID" value="NZ_QREG01000006.1"/>
</dbReference>
<feature type="domain" description="BIG2" evidence="2">
    <location>
        <begin position="860"/>
        <end position="936"/>
    </location>
</feature>
<evidence type="ECO:0000313" key="4">
    <source>
        <dbReference type="Proteomes" id="UP000256779"/>
    </source>
</evidence>
<feature type="domain" description="BIG2" evidence="2">
    <location>
        <begin position="944"/>
        <end position="1020"/>
    </location>
</feature>
<proteinExistence type="predicted"/>
<dbReference type="OrthoDB" id="9815657at2"/>
<dbReference type="Gene3D" id="1.20.1270.90">
    <property type="entry name" value="AF1782-like"/>
    <property type="match status" value="1"/>
</dbReference>
<reference evidence="3 4" key="1">
    <citation type="submission" date="2018-07" db="EMBL/GenBank/DDBJ databases">
        <title>Genomic Encyclopedia of Type Strains, Phase IV (KMG-IV): sequencing the most valuable type-strain genomes for metagenomic binning, comparative biology and taxonomic classification.</title>
        <authorList>
            <person name="Goeker M."/>
        </authorList>
    </citation>
    <scope>NUCLEOTIDE SEQUENCE [LARGE SCALE GENOMIC DNA]</scope>
    <source>
        <strain evidence="3 4">DSM 4134</strain>
    </source>
</reference>